<dbReference type="SUPFAM" id="SSF56300">
    <property type="entry name" value="Metallo-dependent phosphatases"/>
    <property type="match status" value="1"/>
</dbReference>
<keyword evidence="1 3" id="KW-0732">Signal</keyword>
<comment type="caution">
    <text evidence="5">The sequence shown here is derived from an EMBL/GenBank/DDBJ whole genome shotgun (WGS) entry which is preliminary data.</text>
</comment>
<dbReference type="InterPro" id="IPR029052">
    <property type="entry name" value="Metallo-depent_PP-like"/>
</dbReference>
<dbReference type="PANTHER" id="PTHR10161:SF14">
    <property type="entry name" value="TARTRATE-RESISTANT ACID PHOSPHATASE TYPE 5"/>
    <property type="match status" value="1"/>
</dbReference>
<gene>
    <name evidence="5" type="ORF">EDD36DRAFT_479628</name>
</gene>
<dbReference type="AlphaFoldDB" id="A0AAN6IHL0"/>
<dbReference type="GO" id="GO:0016787">
    <property type="term" value="F:hydrolase activity"/>
    <property type="evidence" value="ECO:0007669"/>
    <property type="project" value="UniProtKB-KW"/>
</dbReference>
<evidence type="ECO:0000256" key="1">
    <source>
        <dbReference type="ARBA" id="ARBA00022729"/>
    </source>
</evidence>
<name>A0AAN6IHL0_9EURO</name>
<dbReference type="Pfam" id="PF00149">
    <property type="entry name" value="Metallophos"/>
    <property type="match status" value="1"/>
</dbReference>
<protein>
    <submittedName>
        <fullName evidence="5">Tartrate-resistant acid phosphatase type 5</fullName>
    </submittedName>
</protein>
<dbReference type="InterPro" id="IPR004843">
    <property type="entry name" value="Calcineurin-like_PHP"/>
</dbReference>
<accession>A0AAN6IHL0</accession>
<evidence type="ECO:0000259" key="4">
    <source>
        <dbReference type="Pfam" id="PF00149"/>
    </source>
</evidence>
<feature type="signal peptide" evidence="3">
    <location>
        <begin position="1"/>
        <end position="20"/>
    </location>
</feature>
<evidence type="ECO:0000256" key="2">
    <source>
        <dbReference type="ARBA" id="ARBA00022801"/>
    </source>
</evidence>
<evidence type="ECO:0000256" key="3">
    <source>
        <dbReference type="SAM" id="SignalP"/>
    </source>
</evidence>
<evidence type="ECO:0000313" key="5">
    <source>
        <dbReference type="EMBL" id="KAI1617753.1"/>
    </source>
</evidence>
<dbReference type="InterPro" id="IPR051558">
    <property type="entry name" value="Metallophosphoesterase_PAP"/>
</dbReference>
<evidence type="ECO:0000313" key="6">
    <source>
        <dbReference type="Proteomes" id="UP001203852"/>
    </source>
</evidence>
<sequence length="406" mass="44538">MLSLASCLCGLSLLASTCCGQNVNTTGSSNVTTANVGKVNGSLVAPTGADVLTVGVLGDYGWTGWIPSPDHFCLEVLPLLEQDAFTIPKEVLNDCDPGDKMYITNATALQTDTAQYIGQICAMKNCSAFISVGDNFYDSGIDFTTGGILRFQEAWVDMYSQGVFEYAPWYQCLGNHDVVKGQNGVDFQTKVLPYYDDRWNFGTSGLPYYTYDLTGSDWTATFVVVDSDCFLSSYQKNTSVYQNSYTEACYQNKSVQTDFLNQTFASSNATWKFLQLHHPYISSSTNQTDLAPLISIVEAHNGIVLNGHDHCLAHYYYNNTDFILTGAAGYPQAGDCNNGTALGPFALFLAANPLTAANGFVTMDISSQFINVEYYVRDMQFDNGDLYSVHYDLAPSYSFQITKKAT</sequence>
<dbReference type="EMBL" id="MU404350">
    <property type="protein sequence ID" value="KAI1617753.1"/>
    <property type="molecule type" value="Genomic_DNA"/>
</dbReference>
<reference evidence="5" key="1">
    <citation type="journal article" date="2022" name="bioRxiv">
        <title>Deciphering the potential niche of two novel black yeast fungi from a biological soil crust based on their genomes, phenotypes, and melanin regulation.</title>
        <authorList>
            <consortium name="DOE Joint Genome Institute"/>
            <person name="Carr E.C."/>
            <person name="Barton Q."/>
            <person name="Grambo S."/>
            <person name="Sullivan M."/>
            <person name="Renfro C.M."/>
            <person name="Kuo A."/>
            <person name="Pangilinan J."/>
            <person name="Lipzen A."/>
            <person name="Keymanesh K."/>
            <person name="Savage E."/>
            <person name="Barry K."/>
            <person name="Grigoriev I.V."/>
            <person name="Riekhof W.R."/>
            <person name="Harris S.S."/>
        </authorList>
    </citation>
    <scope>NUCLEOTIDE SEQUENCE</scope>
    <source>
        <strain evidence="5">JF 03-4F</strain>
    </source>
</reference>
<dbReference type="Proteomes" id="UP001203852">
    <property type="component" value="Unassembled WGS sequence"/>
</dbReference>
<dbReference type="PANTHER" id="PTHR10161">
    <property type="entry name" value="TARTRATE-RESISTANT ACID PHOSPHATASE TYPE 5"/>
    <property type="match status" value="1"/>
</dbReference>
<feature type="chain" id="PRO_5042819220" evidence="3">
    <location>
        <begin position="21"/>
        <end position="406"/>
    </location>
</feature>
<proteinExistence type="predicted"/>
<dbReference type="Gene3D" id="3.60.21.10">
    <property type="match status" value="1"/>
</dbReference>
<feature type="domain" description="Calcineurin-like phosphoesterase" evidence="4">
    <location>
        <begin position="113"/>
        <end position="311"/>
    </location>
</feature>
<keyword evidence="6" id="KW-1185">Reference proteome</keyword>
<keyword evidence="2" id="KW-0378">Hydrolase</keyword>
<organism evidence="5 6">
    <name type="scientific">Exophiala viscosa</name>
    <dbReference type="NCBI Taxonomy" id="2486360"/>
    <lineage>
        <taxon>Eukaryota</taxon>
        <taxon>Fungi</taxon>
        <taxon>Dikarya</taxon>
        <taxon>Ascomycota</taxon>
        <taxon>Pezizomycotina</taxon>
        <taxon>Eurotiomycetes</taxon>
        <taxon>Chaetothyriomycetidae</taxon>
        <taxon>Chaetothyriales</taxon>
        <taxon>Herpotrichiellaceae</taxon>
        <taxon>Exophiala</taxon>
    </lineage>
</organism>